<evidence type="ECO:0000313" key="3">
    <source>
        <dbReference type="EMBL" id="OAH26714.1"/>
    </source>
</evidence>
<organism evidence="3 4">
    <name type="scientific">Corynebacterium stationis</name>
    <dbReference type="NCBI Taxonomy" id="1705"/>
    <lineage>
        <taxon>Bacteria</taxon>
        <taxon>Bacillati</taxon>
        <taxon>Actinomycetota</taxon>
        <taxon>Actinomycetes</taxon>
        <taxon>Mycobacteriales</taxon>
        <taxon>Corynebacteriaceae</taxon>
        <taxon>Corynebacterium</taxon>
    </lineage>
</organism>
<sequence>MKRISTAAVAVFTALSLSTGVAPAQGLGTGSSGSDSQIRKDLLKWQLEFPVSTSLLKQPTSSVSAANKSSEFVRDNSSESTSDRLVESSWGLAKSSVRQDFQNGDPIGTSLNTILALGGVLALGAAIYGVALRAGFQLPHVAAE</sequence>
<dbReference type="AlphaFoldDB" id="A0A177IDA2"/>
<feature type="compositionally biased region" description="Basic and acidic residues" evidence="1">
    <location>
        <begin position="71"/>
        <end position="82"/>
    </location>
</feature>
<protein>
    <submittedName>
        <fullName evidence="3">XRE family transcriptional regulator</fullName>
    </submittedName>
</protein>
<keyword evidence="4" id="KW-1185">Reference proteome</keyword>
<proteinExistence type="predicted"/>
<feature type="region of interest" description="Disordered" evidence="1">
    <location>
        <begin position="59"/>
        <end position="82"/>
    </location>
</feature>
<accession>A0A177IDA2</accession>
<dbReference type="OrthoDB" id="9946987at2"/>
<dbReference type="STRING" id="1705.CA21670_00115"/>
<name>A0A177IDA2_9CORY</name>
<feature type="chain" id="PRO_5008063773" evidence="2">
    <location>
        <begin position="25"/>
        <end position="144"/>
    </location>
</feature>
<keyword evidence="2" id="KW-0732">Signal</keyword>
<dbReference type="Proteomes" id="UP000076947">
    <property type="component" value="Unassembled WGS sequence"/>
</dbReference>
<evidence type="ECO:0000256" key="1">
    <source>
        <dbReference type="SAM" id="MobiDB-lite"/>
    </source>
</evidence>
<dbReference type="EMBL" id="LSTQ01000023">
    <property type="protein sequence ID" value="OAH26714.1"/>
    <property type="molecule type" value="Genomic_DNA"/>
</dbReference>
<reference evidence="4" key="1">
    <citation type="submission" date="2016-02" db="EMBL/GenBank/DDBJ databases">
        <authorList>
            <person name="Kaur G."/>
            <person name="Nair G.R."/>
            <person name="Mayilraj S."/>
        </authorList>
    </citation>
    <scope>NUCLEOTIDE SEQUENCE [LARGE SCALE GENOMIC DNA]</scope>
    <source>
        <strain evidence="4">GA-15</strain>
    </source>
</reference>
<dbReference type="RefSeq" id="WP_066840176.1">
    <property type="nucleotide sequence ID" value="NZ_LSTQ01000023.1"/>
</dbReference>
<evidence type="ECO:0000313" key="4">
    <source>
        <dbReference type="Proteomes" id="UP000076947"/>
    </source>
</evidence>
<feature type="signal peptide" evidence="2">
    <location>
        <begin position="1"/>
        <end position="24"/>
    </location>
</feature>
<feature type="compositionally biased region" description="Polar residues" evidence="1">
    <location>
        <begin position="59"/>
        <end position="70"/>
    </location>
</feature>
<comment type="caution">
    <text evidence="3">The sequence shown here is derived from an EMBL/GenBank/DDBJ whole genome shotgun (WGS) entry which is preliminary data.</text>
</comment>
<gene>
    <name evidence="3" type="ORF">AYJ05_04640</name>
</gene>
<evidence type="ECO:0000256" key="2">
    <source>
        <dbReference type="SAM" id="SignalP"/>
    </source>
</evidence>